<feature type="domain" description="Nucleotidyl transferase" evidence="1">
    <location>
        <begin position="12"/>
        <end position="294"/>
    </location>
</feature>
<feature type="domain" description="MannoseP isomerase/GMP-like beta-helix" evidence="2">
    <location>
        <begin position="314"/>
        <end position="361"/>
    </location>
</feature>
<proteinExistence type="predicted"/>
<name>A0A6J6BK93_9ZZZZ</name>
<evidence type="ECO:0000313" key="3">
    <source>
        <dbReference type="EMBL" id="CAB4539144.1"/>
    </source>
</evidence>
<dbReference type="InterPro" id="IPR029044">
    <property type="entry name" value="Nucleotide-diphossugar_trans"/>
</dbReference>
<dbReference type="SUPFAM" id="SSF53448">
    <property type="entry name" value="Nucleotide-diphospho-sugar transferases"/>
    <property type="match status" value="1"/>
</dbReference>
<organism evidence="3">
    <name type="scientific">freshwater metagenome</name>
    <dbReference type="NCBI Taxonomy" id="449393"/>
    <lineage>
        <taxon>unclassified sequences</taxon>
        <taxon>metagenomes</taxon>
        <taxon>ecological metagenomes</taxon>
    </lineage>
</organism>
<dbReference type="SUPFAM" id="SSF159283">
    <property type="entry name" value="Guanosine diphospho-D-mannose pyrophosphorylase/mannose-6-phosphate isomerase linker domain"/>
    <property type="match status" value="1"/>
</dbReference>
<evidence type="ECO:0000259" key="2">
    <source>
        <dbReference type="Pfam" id="PF22640"/>
    </source>
</evidence>
<gene>
    <name evidence="3" type="ORF">UFOPK1413_00642</name>
</gene>
<dbReference type="CDD" id="cd02509">
    <property type="entry name" value="GDP-M1P_Guanylyltransferase"/>
    <property type="match status" value="1"/>
</dbReference>
<protein>
    <submittedName>
        <fullName evidence="3">Unannotated protein</fullName>
    </submittedName>
</protein>
<dbReference type="InterPro" id="IPR049577">
    <property type="entry name" value="GMPP_N"/>
</dbReference>
<dbReference type="GO" id="GO:0009298">
    <property type="term" value="P:GDP-mannose biosynthetic process"/>
    <property type="evidence" value="ECO:0007669"/>
    <property type="project" value="TreeGrafter"/>
</dbReference>
<dbReference type="PANTHER" id="PTHR46390">
    <property type="entry name" value="MANNOSE-1-PHOSPHATE GUANYLYLTRANSFERASE"/>
    <property type="match status" value="1"/>
</dbReference>
<dbReference type="PANTHER" id="PTHR46390:SF1">
    <property type="entry name" value="MANNOSE-1-PHOSPHATE GUANYLYLTRANSFERASE"/>
    <property type="match status" value="1"/>
</dbReference>
<dbReference type="Pfam" id="PF00483">
    <property type="entry name" value="NTP_transferase"/>
    <property type="match status" value="1"/>
</dbReference>
<dbReference type="InterPro" id="IPR054566">
    <property type="entry name" value="ManC/GMP-like_b-helix"/>
</dbReference>
<sequence length="371" mass="39571">MTSSHREANFYAVIPAGGVGSRLWPLSRADAPKFLHDLTGSGRSLLVETWDRLEPIAGDNIVVVCGKTHAEAVAHELPMLTVDNTLLEPSPKDSTAAIGLAAAILVRRNPDAIIGSFAADHVIDDQRRFIAAVNEAIATAAAGYIVTIGIRPTSPSTAFGYIESGDALDVPAAPHAHRVVRFVEKPSADKATEYVEGDTHLWNAGMFIAKASVLLEELRANRPDVADPIDEIADAWDTPEGAAVLERVWPTIPKVAIDYSIAEPAAEHGRLAVIPGDFQWDDVGDFASLARLHTNGRANVLATLGENTRVLNQGSSGVVVSHTKRLISLIGVKDIVVVDTPDALLVTTAAHAQRVKDIVEQIRQSGDDALL</sequence>
<evidence type="ECO:0000259" key="1">
    <source>
        <dbReference type="Pfam" id="PF00483"/>
    </source>
</evidence>
<dbReference type="AlphaFoldDB" id="A0A6J6BK93"/>
<dbReference type="GO" id="GO:0004475">
    <property type="term" value="F:mannose-1-phosphate guanylyltransferase (GTP) activity"/>
    <property type="evidence" value="ECO:0007669"/>
    <property type="project" value="InterPro"/>
</dbReference>
<reference evidence="3" key="1">
    <citation type="submission" date="2020-05" db="EMBL/GenBank/DDBJ databases">
        <authorList>
            <person name="Chiriac C."/>
            <person name="Salcher M."/>
            <person name="Ghai R."/>
            <person name="Kavagutti S V."/>
        </authorList>
    </citation>
    <scope>NUCLEOTIDE SEQUENCE</scope>
</reference>
<dbReference type="Pfam" id="PF22640">
    <property type="entry name" value="ManC_GMP_beta-helix"/>
    <property type="match status" value="1"/>
</dbReference>
<dbReference type="InterPro" id="IPR005835">
    <property type="entry name" value="NTP_transferase_dom"/>
</dbReference>
<dbReference type="EMBL" id="CAEZSG010000089">
    <property type="protein sequence ID" value="CAB4539144.1"/>
    <property type="molecule type" value="Genomic_DNA"/>
</dbReference>
<accession>A0A6J6BK93</accession>
<dbReference type="Gene3D" id="3.90.550.10">
    <property type="entry name" value="Spore Coat Polysaccharide Biosynthesis Protein SpsA, Chain A"/>
    <property type="match status" value="1"/>
</dbReference>
<dbReference type="InterPro" id="IPR051161">
    <property type="entry name" value="Mannose-6P_isomerase_type2"/>
</dbReference>